<protein>
    <submittedName>
        <fullName evidence="1">Uncharacterized protein</fullName>
    </submittedName>
</protein>
<proteinExistence type="predicted"/>
<gene>
    <name evidence="1" type="ORF">X777_01864</name>
</gene>
<dbReference type="EMBL" id="KK107132">
    <property type="protein sequence ID" value="EZA58136.1"/>
    <property type="molecule type" value="Genomic_DNA"/>
</dbReference>
<accession>A0A026WR64</accession>
<evidence type="ECO:0000313" key="1">
    <source>
        <dbReference type="EMBL" id="EZA58136.1"/>
    </source>
</evidence>
<keyword evidence="2" id="KW-1185">Reference proteome</keyword>
<dbReference type="AlphaFoldDB" id="A0A026WR64"/>
<evidence type="ECO:0000313" key="2">
    <source>
        <dbReference type="Proteomes" id="UP000053097"/>
    </source>
</evidence>
<name>A0A026WR64_OOCBI</name>
<dbReference type="Proteomes" id="UP000053097">
    <property type="component" value="Unassembled WGS sequence"/>
</dbReference>
<sequence length="66" mass="7510">MDGRITSGKVIGSRLDKFNKISKYTVMSGLATRHNGAADCQLKEKTRISMRRSLWATNKQQINRQI</sequence>
<organism evidence="1 2">
    <name type="scientific">Ooceraea biroi</name>
    <name type="common">Clonal raider ant</name>
    <name type="synonym">Cerapachys biroi</name>
    <dbReference type="NCBI Taxonomy" id="2015173"/>
    <lineage>
        <taxon>Eukaryota</taxon>
        <taxon>Metazoa</taxon>
        <taxon>Ecdysozoa</taxon>
        <taxon>Arthropoda</taxon>
        <taxon>Hexapoda</taxon>
        <taxon>Insecta</taxon>
        <taxon>Pterygota</taxon>
        <taxon>Neoptera</taxon>
        <taxon>Endopterygota</taxon>
        <taxon>Hymenoptera</taxon>
        <taxon>Apocrita</taxon>
        <taxon>Aculeata</taxon>
        <taxon>Formicoidea</taxon>
        <taxon>Formicidae</taxon>
        <taxon>Dorylinae</taxon>
        <taxon>Ooceraea</taxon>
    </lineage>
</organism>
<reference evidence="1 2" key="1">
    <citation type="journal article" date="2014" name="Curr. Biol.">
        <title>The genome of the clonal raider ant Cerapachys biroi.</title>
        <authorList>
            <person name="Oxley P.R."/>
            <person name="Ji L."/>
            <person name="Fetter-Pruneda I."/>
            <person name="McKenzie S.K."/>
            <person name="Li C."/>
            <person name="Hu H."/>
            <person name="Zhang G."/>
            <person name="Kronauer D.J."/>
        </authorList>
    </citation>
    <scope>NUCLEOTIDE SEQUENCE [LARGE SCALE GENOMIC DNA]</scope>
</reference>